<feature type="domain" description="Bacterial Ig-like" evidence="2">
    <location>
        <begin position="1020"/>
        <end position="1110"/>
    </location>
</feature>
<dbReference type="Proteomes" id="UP000317835">
    <property type="component" value="Chromosome"/>
</dbReference>
<dbReference type="InterPro" id="IPR012334">
    <property type="entry name" value="Pectin_lyas_fold"/>
</dbReference>
<dbReference type="EMBL" id="CP036426">
    <property type="protein sequence ID" value="QDV36163.1"/>
    <property type="molecule type" value="Genomic_DNA"/>
</dbReference>
<dbReference type="InterPro" id="IPR044016">
    <property type="entry name" value="Big_13"/>
</dbReference>
<dbReference type="KEGG" id="tpla:ElP_40770"/>
<evidence type="ECO:0000313" key="4">
    <source>
        <dbReference type="Proteomes" id="UP000317835"/>
    </source>
</evidence>
<feature type="region of interest" description="Disordered" evidence="1">
    <location>
        <begin position="1005"/>
        <end position="1037"/>
    </location>
</feature>
<dbReference type="SUPFAM" id="SSF51126">
    <property type="entry name" value="Pectin lyase-like"/>
    <property type="match status" value="1"/>
</dbReference>
<feature type="region of interest" description="Disordered" evidence="1">
    <location>
        <begin position="1397"/>
        <end position="1484"/>
    </location>
</feature>
<dbReference type="Gene3D" id="2.160.20.10">
    <property type="entry name" value="Single-stranded right-handed beta-helix, Pectin lyase-like"/>
    <property type="match status" value="1"/>
</dbReference>
<sequence>MNTHRKRPVRPSCEALEIRNLLSSGPPTGTWVGQDRHDLVGRSSTPAPNGIQDVRLALSDLPPGLPVTAAEVRGHGGGIWSYNGDGTHWTAAFAQVPGSTNADVFFDPYKVEVGRPFSVRLWFEDGSTSLVSLAGGVADPTFRMPEAVAQPSWVGQDGSDRVGPGTSVGPDGVQDAVIALANLTAGVEIDGIDVRGPGPLAWQSGTNADGLPNAELIRDATDPSLGRLYVQPGVDLDGLPLSLTISYADGTLDLVELLGGPTEPGLAVPPPASVPTRPEAVTGRWAGQSDDPVAGLGAASVELAGLPAGRAVVAASLSGSDRGVTWAFSTPAGSSIGVEPNARALAFRRDPGDPTRASIAFPPEKDETGTTMTLRLSYDDGSISIVRLDGGAADPSRRAARPSPSSVVARPGDDLQALADSYGSIRLAAGEYRLDRPLALNRPITITADPGATLRFSQPDSATPWGSAILVHRGNTTLDGFAVRFDGPVRWDWTVPYDPAVIASTDTRTPTLGSVKVGIVLSNLDLEGPPASSTSGPWERSAALVNLASAEDGRILGNALRGGTVRVIGGPWEISGNTYRGAMPGTWAYDVFAMTNAHDVDVLDNVASPLPGSGKTYRFLVMTQNGSEIRVERNRVEGIGPRDDDAQPHPNAPEVILTEAYRVNFEGMPSGLSADGSILQIPPPQGEVIRSGDVVAVLSGPMAGQWRRVAQVIDQRTLVLDTPLPTDRPIGVVSVSGAFVGLDIRDNSVDVRGSSVASPLVLAGAHFDAEVSGNRLLGGADVRLASSASERTVHWGWTHTPMFGVRFASNTIEDSLTGLDAGLARYPWAKSSRGRTYFDAEIADNLFSWSPDFFKRTGKTAAPAAMRVGDALSIDPLESRVVTSGNAIKVPPGIGLGGGIDATNAILNGVSIASQGVPLPAQPLPPIEGLRLVADTGSSQGDGLTRDPRLTFASPSWASSLEYRLVGQPSHRPVSSEDVFMPQGVSDGVVTVLVRGIDDFGRPGPEGSITFRLDTTAPPAVTPRLGPGQDTGISDSDRLTRITSPTFVADGDATDTLILLLDGREQDRRVGPGTLRVGGPLADGAHRFSIRRIDAAGNATPDAPTAFTIDATPPPAASVSLAPGQDTGISPTDNLTRLVDPLFRAVIDSGDVLALLRDGVEVDRRSGTGSLRAGGPLADGTYRFSVRRIDAAGNATDGPGRPVTIDATAPGPVSGLSHLGAGRLSFSPMAGAADYVYQVDGGPSIPLAGATTFRPRGLPFESTSVAVRAIDAAGNLGAEAIIRAAMPTPVGTWIGQRPGVDLVGRRSDVAQADGFQDIGIALTGLPTDRSITSAEVRGWGGGIWQHNIAGPYWRASLVQAPRSDRAEVYFQPHQLDPGRSYFVRLRFSDGTTVGITLQGGAVDPSLPTSPAPTTILGDSSAGIGATSDDGLAPEALTPGAIESGGGTPTPTVVDPPASHSGPVPAPETPQARIDPSHRAALRPRPTTWQERLAMVRAINRERHLARRRAMEEIREAYRGRLASLGLIDGLPRPTRRWAGRS</sequence>
<dbReference type="Pfam" id="PF19077">
    <property type="entry name" value="Big_13"/>
    <property type="match status" value="2"/>
</dbReference>
<name>A0A518H5P9_9BACT</name>
<proteinExistence type="predicted"/>
<reference evidence="3 4" key="1">
    <citation type="submission" date="2019-02" db="EMBL/GenBank/DDBJ databases">
        <title>Deep-cultivation of Planctomycetes and their phenomic and genomic characterization uncovers novel biology.</title>
        <authorList>
            <person name="Wiegand S."/>
            <person name="Jogler M."/>
            <person name="Boedeker C."/>
            <person name="Pinto D."/>
            <person name="Vollmers J."/>
            <person name="Rivas-Marin E."/>
            <person name="Kohn T."/>
            <person name="Peeters S.H."/>
            <person name="Heuer A."/>
            <person name="Rast P."/>
            <person name="Oberbeckmann S."/>
            <person name="Bunk B."/>
            <person name="Jeske O."/>
            <person name="Meyerdierks A."/>
            <person name="Storesund J.E."/>
            <person name="Kallscheuer N."/>
            <person name="Luecker S."/>
            <person name="Lage O.M."/>
            <person name="Pohl T."/>
            <person name="Merkel B.J."/>
            <person name="Hornburger P."/>
            <person name="Mueller R.-W."/>
            <person name="Bruemmer F."/>
            <person name="Labrenz M."/>
            <person name="Spormann A.M."/>
            <person name="Op den Camp H."/>
            <person name="Overmann J."/>
            <person name="Amann R."/>
            <person name="Jetten M.S.M."/>
            <person name="Mascher T."/>
            <person name="Medema M.H."/>
            <person name="Devos D.P."/>
            <person name="Kaster A.-K."/>
            <person name="Ovreas L."/>
            <person name="Rohde M."/>
            <person name="Galperin M.Y."/>
            <person name="Jogler C."/>
        </authorList>
    </citation>
    <scope>NUCLEOTIDE SEQUENCE [LARGE SCALE GENOMIC DNA]</scope>
    <source>
        <strain evidence="3 4">ElP</strain>
    </source>
</reference>
<dbReference type="InterPro" id="IPR013783">
    <property type="entry name" value="Ig-like_fold"/>
</dbReference>
<dbReference type="InterPro" id="IPR011050">
    <property type="entry name" value="Pectin_lyase_fold/virulence"/>
</dbReference>
<protein>
    <recommendedName>
        <fullName evidence="2">Bacterial Ig-like domain-containing protein</fullName>
    </recommendedName>
</protein>
<dbReference type="Gene3D" id="2.60.40.10">
    <property type="entry name" value="Immunoglobulins"/>
    <property type="match status" value="2"/>
</dbReference>
<keyword evidence="4" id="KW-1185">Reference proteome</keyword>
<feature type="domain" description="Bacterial Ig-like" evidence="2">
    <location>
        <begin position="1116"/>
        <end position="1206"/>
    </location>
</feature>
<evidence type="ECO:0000259" key="2">
    <source>
        <dbReference type="Pfam" id="PF19077"/>
    </source>
</evidence>
<accession>A0A518H5P9</accession>
<organism evidence="3 4">
    <name type="scientific">Tautonia plasticadhaerens</name>
    <dbReference type="NCBI Taxonomy" id="2527974"/>
    <lineage>
        <taxon>Bacteria</taxon>
        <taxon>Pseudomonadati</taxon>
        <taxon>Planctomycetota</taxon>
        <taxon>Planctomycetia</taxon>
        <taxon>Isosphaerales</taxon>
        <taxon>Isosphaeraceae</taxon>
        <taxon>Tautonia</taxon>
    </lineage>
</organism>
<evidence type="ECO:0000256" key="1">
    <source>
        <dbReference type="SAM" id="MobiDB-lite"/>
    </source>
</evidence>
<gene>
    <name evidence="3" type="ORF">ElP_40770</name>
</gene>
<evidence type="ECO:0000313" key="3">
    <source>
        <dbReference type="EMBL" id="QDV36163.1"/>
    </source>
</evidence>